<comment type="caution">
    <text evidence="6">The sequence shown here is derived from an EMBL/GenBank/DDBJ whole genome shotgun (WGS) entry which is preliminary data.</text>
</comment>
<dbReference type="OrthoDB" id="6109816at2"/>
<dbReference type="AlphaFoldDB" id="A0A4R3HS86"/>
<keyword evidence="1 5" id="KW-0732">Signal</keyword>
<evidence type="ECO:0000256" key="4">
    <source>
        <dbReference type="SAM" id="MobiDB-lite"/>
    </source>
</evidence>
<keyword evidence="2" id="KW-0677">Repeat</keyword>
<keyword evidence="3" id="KW-0325">Glycoprotein</keyword>
<dbReference type="Proteomes" id="UP000295382">
    <property type="component" value="Unassembled WGS sequence"/>
</dbReference>
<evidence type="ECO:0000256" key="2">
    <source>
        <dbReference type="ARBA" id="ARBA00022737"/>
    </source>
</evidence>
<dbReference type="SMART" id="SM00191">
    <property type="entry name" value="Int_alpha"/>
    <property type="match status" value="6"/>
</dbReference>
<dbReference type="InterPro" id="IPR013783">
    <property type="entry name" value="Ig-like_fold"/>
</dbReference>
<evidence type="ECO:0000256" key="3">
    <source>
        <dbReference type="ARBA" id="ARBA00023180"/>
    </source>
</evidence>
<feature type="compositionally biased region" description="Low complexity" evidence="4">
    <location>
        <begin position="37"/>
        <end position="88"/>
    </location>
</feature>
<keyword evidence="7" id="KW-1185">Reference proteome</keyword>
<proteinExistence type="predicted"/>
<dbReference type="PANTHER" id="PTHR36220:SF1">
    <property type="entry name" value="GAMMA TUBULIN COMPLEX COMPONENT C-TERMINAL DOMAIN-CONTAINING PROTEIN"/>
    <property type="match status" value="1"/>
</dbReference>
<name>A0A4R3HS86_PAULE</name>
<evidence type="ECO:0000256" key="1">
    <source>
        <dbReference type="ARBA" id="ARBA00022729"/>
    </source>
</evidence>
<dbReference type="Gene3D" id="2.60.40.10">
    <property type="entry name" value="Immunoglobulins"/>
    <property type="match status" value="1"/>
</dbReference>
<dbReference type="PROSITE" id="PS51257">
    <property type="entry name" value="PROKAR_LIPOPROTEIN"/>
    <property type="match status" value="1"/>
</dbReference>
<reference evidence="6 7" key="1">
    <citation type="submission" date="2019-03" db="EMBL/GenBank/DDBJ databases">
        <title>Genomic Encyclopedia of Type Strains, Phase IV (KMG-IV): sequencing the most valuable type-strain genomes for metagenomic binning, comparative biology and taxonomic classification.</title>
        <authorList>
            <person name="Goeker M."/>
        </authorList>
    </citation>
    <scope>NUCLEOTIDE SEQUENCE [LARGE SCALE GENOMIC DNA]</scope>
    <source>
        <strain evidence="6 7">DSM 7445</strain>
    </source>
</reference>
<evidence type="ECO:0000313" key="7">
    <source>
        <dbReference type="Proteomes" id="UP000295382"/>
    </source>
</evidence>
<dbReference type="Pfam" id="PF14312">
    <property type="entry name" value="FG-GAP_2"/>
    <property type="match status" value="7"/>
</dbReference>
<feature type="chain" id="PRO_5020623486" evidence="5">
    <location>
        <begin position="22"/>
        <end position="655"/>
    </location>
</feature>
<accession>A0A4R3HS86</accession>
<dbReference type="PROSITE" id="PS51470">
    <property type="entry name" value="FG_GAP"/>
    <property type="match status" value="1"/>
</dbReference>
<protein>
    <submittedName>
        <fullName evidence="6">FG-GAP repeat protein</fullName>
    </submittedName>
</protein>
<dbReference type="Gene3D" id="2.130.10.130">
    <property type="entry name" value="Integrin alpha, N-terminal"/>
    <property type="match status" value="4"/>
</dbReference>
<dbReference type="SUPFAM" id="SSF69322">
    <property type="entry name" value="Tricorn protease domain 2"/>
    <property type="match status" value="1"/>
</dbReference>
<dbReference type="InterPro" id="IPR028994">
    <property type="entry name" value="Integrin_alpha_N"/>
</dbReference>
<organism evidence="6 7">
    <name type="scientific">Paucimonas lemoignei</name>
    <name type="common">Pseudomonas lemoignei</name>
    <dbReference type="NCBI Taxonomy" id="29443"/>
    <lineage>
        <taxon>Bacteria</taxon>
        <taxon>Pseudomonadati</taxon>
        <taxon>Pseudomonadota</taxon>
        <taxon>Betaproteobacteria</taxon>
        <taxon>Burkholderiales</taxon>
        <taxon>Burkholderiaceae</taxon>
        <taxon>Paucimonas</taxon>
    </lineage>
</organism>
<dbReference type="InterPro" id="IPR013519">
    <property type="entry name" value="Int_alpha_beta-p"/>
</dbReference>
<evidence type="ECO:0000313" key="6">
    <source>
        <dbReference type="EMBL" id="TCS36006.1"/>
    </source>
</evidence>
<gene>
    <name evidence="6" type="ORF">EDC30_10869</name>
</gene>
<dbReference type="PANTHER" id="PTHR36220">
    <property type="entry name" value="UNNAMED PRODUCT"/>
    <property type="match status" value="1"/>
</dbReference>
<feature type="region of interest" description="Disordered" evidence="4">
    <location>
        <begin position="27"/>
        <end position="90"/>
    </location>
</feature>
<evidence type="ECO:0000256" key="5">
    <source>
        <dbReference type="SAM" id="SignalP"/>
    </source>
</evidence>
<dbReference type="EMBL" id="SLZQ01000008">
    <property type="protein sequence ID" value="TCS36006.1"/>
    <property type="molecule type" value="Genomic_DNA"/>
</dbReference>
<feature type="signal peptide" evidence="5">
    <location>
        <begin position="1"/>
        <end position="21"/>
    </location>
</feature>
<sequence length="655" mass="65579">MQLFKKTLGRATIIALTFVLAACGGGGGGADPSVSPSQGSVTTSTNGNSGAGTTTTVPGVTSTSSVTTTVPGATSTSGVTTTTVTGNTPPAPTLSLATQSIKTFRFTWSDVAGESEYRLLEQLDAGAGFVQVATIAANTGSYDLPAFLPRRVNAQYVLQACNASGCANSAAVAVSNNLAAAAGYVKASNPEADDWFGFSVALTADGNTLAIGAYLEDSGATGVNGNQASNTAFNSGAVYVYTRSGNIWVQQAYIKASNTGAGDWFGYSVALAGNGNTLAVGAPFESSAATGINGNQLNNDALDSGAVYVFTRNGTAWSQQAYVKASNTNTGDAFGISVALSSDGNTLAAGAANEASSATGINGNQNNNNAFDSGAVYVFTRGGTAWSQQAYIKASNTGEGDAFGATIALSGDGNTLAVGAYNEDSSATGIQGNQNNELATDSGAVYVFIRNGSNWTQQAYIKASNTESMDWFGYSLALSADGNTLAVGAYGEDSAASGVNGNQTDNSSAESGAVYVFSRNGGAWSQQAYIKASNTNSLDWFGTGVALSADGNTLIVGAAGEDGGSVGINGNQADNGTGDSGAAYVFVRSGVTWTQRAYIKAPNPGAGDMFGMSVAISADGSTAAVGAYNEDSGAAGINGNQASNTASNSGAVYLY</sequence>
<dbReference type="InterPro" id="IPR013517">
    <property type="entry name" value="FG-GAP"/>
</dbReference>